<evidence type="ECO:0000313" key="2">
    <source>
        <dbReference type="Proteomes" id="UP000008311"/>
    </source>
</evidence>
<accession>B9RIY5</accession>
<dbReference type="InParanoid" id="B9RIY5"/>
<reference evidence="2" key="1">
    <citation type="journal article" date="2010" name="Nat. Biotechnol.">
        <title>Draft genome sequence of the oilseed species Ricinus communis.</title>
        <authorList>
            <person name="Chan A.P."/>
            <person name="Crabtree J."/>
            <person name="Zhao Q."/>
            <person name="Lorenzi H."/>
            <person name="Orvis J."/>
            <person name="Puiu D."/>
            <person name="Melake-Berhan A."/>
            <person name="Jones K.M."/>
            <person name="Redman J."/>
            <person name="Chen G."/>
            <person name="Cahoon E.B."/>
            <person name="Gedil M."/>
            <person name="Stanke M."/>
            <person name="Haas B.J."/>
            <person name="Wortman J.R."/>
            <person name="Fraser-Liggett C.M."/>
            <person name="Ravel J."/>
            <person name="Rabinowicz P.D."/>
        </authorList>
    </citation>
    <scope>NUCLEOTIDE SEQUENCE [LARGE SCALE GENOMIC DNA]</scope>
    <source>
        <strain evidence="2">cv. Hale</strain>
    </source>
</reference>
<proteinExistence type="predicted"/>
<gene>
    <name evidence="1" type="ORF">RCOM_1751310</name>
</gene>
<keyword evidence="2" id="KW-1185">Reference proteome</keyword>
<organism evidence="1 2">
    <name type="scientific">Ricinus communis</name>
    <name type="common">Castor bean</name>
    <dbReference type="NCBI Taxonomy" id="3988"/>
    <lineage>
        <taxon>Eukaryota</taxon>
        <taxon>Viridiplantae</taxon>
        <taxon>Streptophyta</taxon>
        <taxon>Embryophyta</taxon>
        <taxon>Tracheophyta</taxon>
        <taxon>Spermatophyta</taxon>
        <taxon>Magnoliopsida</taxon>
        <taxon>eudicotyledons</taxon>
        <taxon>Gunneridae</taxon>
        <taxon>Pentapetalae</taxon>
        <taxon>rosids</taxon>
        <taxon>fabids</taxon>
        <taxon>Malpighiales</taxon>
        <taxon>Euphorbiaceae</taxon>
        <taxon>Acalyphoideae</taxon>
        <taxon>Acalypheae</taxon>
        <taxon>Ricinus</taxon>
    </lineage>
</organism>
<sequence>MTAGCRLRAWQWQGRGRGSNRRVVAIVKGYMLRWPKPSLFDKISNAIMSAVIVKSLATEVAILYG</sequence>
<name>B9RIY5_RICCO</name>
<dbReference type="AlphaFoldDB" id="B9RIY5"/>
<evidence type="ECO:0000313" key="1">
    <source>
        <dbReference type="EMBL" id="EEF48651.1"/>
    </source>
</evidence>
<dbReference type="Proteomes" id="UP000008311">
    <property type="component" value="Unassembled WGS sequence"/>
</dbReference>
<protein>
    <submittedName>
        <fullName evidence="1">Uncharacterized protein</fullName>
    </submittedName>
</protein>
<dbReference type="EMBL" id="EQ973782">
    <property type="protein sequence ID" value="EEF48651.1"/>
    <property type="molecule type" value="Genomic_DNA"/>
</dbReference>